<accession>A0ABS7KTC8</accession>
<keyword evidence="3" id="KW-1185">Reference proteome</keyword>
<dbReference type="EMBL" id="JAIKTU010000001">
    <property type="protein sequence ID" value="MBY0754061.1"/>
    <property type="molecule type" value="Genomic_DNA"/>
</dbReference>
<reference evidence="2 3" key="1">
    <citation type="journal article" date="2021" name="Cell Host Microbe">
        <title>in vivo commensal control of Clostridioides difficile virulence.</title>
        <authorList>
            <person name="Girinathan B.P."/>
            <person name="Dibenedetto N."/>
            <person name="Worley J.N."/>
            <person name="Peltier J."/>
            <person name="Arrieta-Ortiz M.L."/>
            <person name="Rupa Christinal Immanuel S."/>
            <person name="Lavin R."/>
            <person name="Delaney M.L."/>
            <person name="Cummins C."/>
            <person name="Hoffmann M."/>
            <person name="Luo Y."/>
            <person name="Gonzalez-Escalona N."/>
            <person name="Allard M."/>
            <person name="Onderdonk A.B."/>
            <person name="Gerber G.K."/>
            <person name="Sonenshein A.L."/>
            <person name="Baliga N."/>
            <person name="Dupuy B."/>
            <person name="Bry L."/>
        </authorList>
    </citation>
    <scope>NUCLEOTIDE SEQUENCE [LARGE SCALE GENOMIC DNA]</scope>
    <source>
        <strain evidence="2 3">DSM 599</strain>
    </source>
</reference>
<name>A0ABS7KTC8_CLOSR</name>
<organism evidence="2 3">
    <name type="scientific">Clostridium sardiniense</name>
    <name type="common">Clostridium absonum</name>
    <dbReference type="NCBI Taxonomy" id="29369"/>
    <lineage>
        <taxon>Bacteria</taxon>
        <taxon>Bacillati</taxon>
        <taxon>Bacillota</taxon>
        <taxon>Clostridia</taxon>
        <taxon>Eubacteriales</taxon>
        <taxon>Clostridiaceae</taxon>
        <taxon>Clostridium</taxon>
    </lineage>
</organism>
<dbReference type="RefSeq" id="WP_221858448.1">
    <property type="nucleotide sequence ID" value="NZ_JAIKTU010000001.1"/>
</dbReference>
<sequence>MSKGNMISKEELEMYEKTEINEELVEKAKKKSSDSFMREMFRKSLIELKKELDEDEKIIDYVRGFNNEMEETRLFMSFVIPAFSNPIFFNWSSTSALVKTNKRLFVIELDMFNKTANKFEINKDDFTIYKDKKSATLIFKRDNCKDYSIQFNTERVDRFKNFLEEYNLKMVNKKFKNAKSRINKILFIVAMIMVIAVIIKLILVDCLPLIK</sequence>
<evidence type="ECO:0000256" key="1">
    <source>
        <dbReference type="SAM" id="Phobius"/>
    </source>
</evidence>
<evidence type="ECO:0000313" key="2">
    <source>
        <dbReference type="EMBL" id="MBY0754061.1"/>
    </source>
</evidence>
<dbReference type="Proteomes" id="UP001299068">
    <property type="component" value="Unassembled WGS sequence"/>
</dbReference>
<feature type="transmembrane region" description="Helical" evidence="1">
    <location>
        <begin position="185"/>
        <end position="210"/>
    </location>
</feature>
<protein>
    <recommendedName>
        <fullName evidence="4">YokE-like PH domain-containing protein</fullName>
    </recommendedName>
</protein>
<keyword evidence="1" id="KW-0812">Transmembrane</keyword>
<keyword evidence="1" id="KW-0472">Membrane</keyword>
<evidence type="ECO:0000313" key="3">
    <source>
        <dbReference type="Proteomes" id="UP001299068"/>
    </source>
</evidence>
<evidence type="ECO:0008006" key="4">
    <source>
        <dbReference type="Google" id="ProtNLM"/>
    </source>
</evidence>
<comment type="caution">
    <text evidence="2">The sequence shown here is derived from an EMBL/GenBank/DDBJ whole genome shotgun (WGS) entry which is preliminary data.</text>
</comment>
<keyword evidence="1" id="KW-1133">Transmembrane helix</keyword>
<proteinExistence type="predicted"/>
<gene>
    <name evidence="2" type="ORF">K5V21_01200</name>
</gene>